<feature type="domain" description="Helicase ATP-binding" evidence="10">
    <location>
        <begin position="257"/>
        <end position="428"/>
    </location>
</feature>
<dbReference type="SMART" id="SM00487">
    <property type="entry name" value="DEXDc"/>
    <property type="match status" value="1"/>
</dbReference>
<dbReference type="AlphaFoldDB" id="A0A316US60"/>
<protein>
    <submittedName>
        <fullName evidence="12">Uncharacterized protein</fullName>
    </submittedName>
</protein>
<keyword evidence="8" id="KW-0539">Nucleus</keyword>
<gene>
    <name evidence="12" type="ORF">BDZ90DRAFT_246039</name>
</gene>
<dbReference type="EMBL" id="KZ819666">
    <property type="protein sequence ID" value="PWN28122.1"/>
    <property type="molecule type" value="Genomic_DNA"/>
</dbReference>
<dbReference type="PANTHER" id="PTHR10799">
    <property type="entry name" value="SNF2/RAD54 HELICASE FAMILY"/>
    <property type="match status" value="1"/>
</dbReference>
<dbReference type="CDD" id="cd18793">
    <property type="entry name" value="SF2_C_SNF"/>
    <property type="match status" value="1"/>
</dbReference>
<evidence type="ECO:0000256" key="2">
    <source>
        <dbReference type="ARBA" id="ARBA00007025"/>
    </source>
</evidence>
<dbReference type="Gene3D" id="3.40.50.300">
    <property type="entry name" value="P-loop containing nucleotide triphosphate hydrolases"/>
    <property type="match status" value="1"/>
</dbReference>
<sequence>MAGESSSAWSTANNSMESTPGADDSNDAELLASARALDQGDEAPENGNEEQSNGGDKNGGSSAAGPSTSNGRGRPKMTDEQKLEAQRRKQQQKEEEEDSEEHQKRAQKLKFLLQRSGVYSKIMSDKMERERKSRAEAAAKKAAKEEGGTEGSGSAAKSAPVGRTTRAGEAEDKPQANGHDDGAPQKKSVVNKRKPKEGDIEISDYLTKDDLQSKKQKSNRGTPVPASQQQPHRSRQPALVTGAEMRDYQLDGFEWLVSLYENGLNGILADEMGLGKTLQTIAFLAHLRSKGVWGPFLIVAPLSTIANWVNEFERFTPGIPALMYHAQDKKARASLRRHLHYPSTSEEKKAFPVVVTSFEVAMMDRVHLSHLKWKYIVVDEGHRLKNMNCKLIQELKRFSSAQRLILTGTPLHNNLKELWSLLNFILPDIFDDLETFEKWFDFSDIHNEGGSNRLLSKEDSKSVITQLHAILKPFLLRRIKTDVETTLPPKKEYLLYAPLSPLQKELYDRCVHGNVRRWLLERKTGLKWEEIKKILGNEPESEGEDENDEAEGSSSASWTESKAKTNGKSSAAAASSSSGPTSSAMSRRRKGRTSKINYAEEDEDVFAKRIERGEDVGRDPTPEPPSFKEQERQGKLFSIRQAQREINNMKLQNLFMQLRKICCHPYLFDWPREPDGQQLIDKSLVTASGKMLLLNRLLDALFAKKHKVLIFSQFTTILDIIQDWAEEYKNFKTCRIDGTTAQEVRRAQMKSFNEDSSEDSVKLFLLSTRAGGLGINLVAADTVIFYDSDWNPQMDLQAQDRVHRIGQKKPVLIFRLVSANTVESRLLKRAGDKRKLEAIVIKNGAFKLPAGAVSDALSGGSKSGGGSGKNESMVDMARSLLALEGEKVQLAGEDDEVISQKTLDLLLDRSEAAYARGMGWSAQGASGSDPAFEVTETAADGANEDLARLMADA</sequence>
<dbReference type="InterPro" id="IPR001650">
    <property type="entry name" value="Helicase_C-like"/>
</dbReference>
<feature type="region of interest" description="Disordered" evidence="9">
    <location>
        <begin position="613"/>
        <end position="634"/>
    </location>
</feature>
<keyword evidence="5" id="KW-0347">Helicase</keyword>
<dbReference type="Gene3D" id="3.40.50.10810">
    <property type="entry name" value="Tandem AAA-ATPase domain"/>
    <property type="match status" value="1"/>
</dbReference>
<feature type="compositionally biased region" description="Polar residues" evidence="9">
    <location>
        <begin position="219"/>
        <end position="231"/>
    </location>
</feature>
<dbReference type="GO" id="GO:0005524">
    <property type="term" value="F:ATP binding"/>
    <property type="evidence" value="ECO:0007669"/>
    <property type="project" value="UniProtKB-KW"/>
</dbReference>
<feature type="compositionally biased region" description="Polar residues" evidence="9">
    <location>
        <begin position="49"/>
        <end position="71"/>
    </location>
</feature>
<feature type="region of interest" description="Disordered" evidence="9">
    <location>
        <begin position="1"/>
        <end position="239"/>
    </location>
</feature>
<reference evidence="12 13" key="1">
    <citation type="journal article" date="2018" name="Mol. Biol. Evol.">
        <title>Broad Genomic Sampling Reveals a Smut Pathogenic Ancestry of the Fungal Clade Ustilaginomycotina.</title>
        <authorList>
            <person name="Kijpornyongpan T."/>
            <person name="Mondo S.J."/>
            <person name="Barry K."/>
            <person name="Sandor L."/>
            <person name="Lee J."/>
            <person name="Lipzen A."/>
            <person name="Pangilinan J."/>
            <person name="LaButti K."/>
            <person name="Hainaut M."/>
            <person name="Henrissat B."/>
            <person name="Grigoriev I.V."/>
            <person name="Spatafora J.W."/>
            <person name="Aime M.C."/>
        </authorList>
    </citation>
    <scope>NUCLEOTIDE SEQUENCE [LARGE SCALE GENOMIC DNA]</scope>
    <source>
        <strain evidence="12 13">MCA 5214</strain>
    </source>
</reference>
<dbReference type="InterPro" id="IPR000330">
    <property type="entry name" value="SNF2_N"/>
</dbReference>
<dbReference type="SUPFAM" id="SSF52540">
    <property type="entry name" value="P-loop containing nucleoside triphosphate hydrolases"/>
    <property type="match status" value="2"/>
</dbReference>
<dbReference type="OrthoDB" id="5857104at2759"/>
<dbReference type="PROSITE" id="PS51192">
    <property type="entry name" value="HELICASE_ATP_BIND_1"/>
    <property type="match status" value="1"/>
</dbReference>
<evidence type="ECO:0000313" key="13">
    <source>
        <dbReference type="Proteomes" id="UP000245884"/>
    </source>
</evidence>
<dbReference type="Proteomes" id="UP000245884">
    <property type="component" value="Unassembled WGS sequence"/>
</dbReference>
<dbReference type="GeneID" id="37029358"/>
<feature type="compositionally biased region" description="Basic and acidic residues" evidence="9">
    <location>
        <begin position="76"/>
        <end position="93"/>
    </location>
</feature>
<dbReference type="GO" id="GO:0016787">
    <property type="term" value="F:hydrolase activity"/>
    <property type="evidence" value="ECO:0007669"/>
    <property type="project" value="UniProtKB-KW"/>
</dbReference>
<evidence type="ECO:0000256" key="5">
    <source>
        <dbReference type="ARBA" id="ARBA00022806"/>
    </source>
</evidence>
<evidence type="ECO:0000256" key="1">
    <source>
        <dbReference type="ARBA" id="ARBA00004123"/>
    </source>
</evidence>
<evidence type="ECO:0000256" key="8">
    <source>
        <dbReference type="ARBA" id="ARBA00023242"/>
    </source>
</evidence>
<feature type="compositionally biased region" description="Acidic residues" evidence="9">
    <location>
        <begin position="539"/>
        <end position="551"/>
    </location>
</feature>
<evidence type="ECO:0000256" key="4">
    <source>
        <dbReference type="ARBA" id="ARBA00022801"/>
    </source>
</evidence>
<dbReference type="Pfam" id="PF00271">
    <property type="entry name" value="Helicase_C"/>
    <property type="match status" value="1"/>
</dbReference>
<evidence type="ECO:0000313" key="12">
    <source>
        <dbReference type="EMBL" id="PWN28122.1"/>
    </source>
</evidence>
<dbReference type="GO" id="GO:0005634">
    <property type="term" value="C:nucleus"/>
    <property type="evidence" value="ECO:0007669"/>
    <property type="project" value="UniProtKB-SubCell"/>
</dbReference>
<keyword evidence="7" id="KW-0175">Coiled coil</keyword>
<feature type="compositionally biased region" description="Acidic residues" evidence="9">
    <location>
        <begin position="39"/>
        <end position="48"/>
    </location>
</feature>
<evidence type="ECO:0000259" key="11">
    <source>
        <dbReference type="PROSITE" id="PS51194"/>
    </source>
</evidence>
<feature type="compositionally biased region" description="Low complexity" evidence="9">
    <location>
        <begin position="564"/>
        <end position="585"/>
    </location>
</feature>
<feature type="domain" description="Helicase C-terminal" evidence="11">
    <location>
        <begin position="693"/>
        <end position="847"/>
    </location>
</feature>
<keyword evidence="3" id="KW-0547">Nucleotide-binding</keyword>
<proteinExistence type="inferred from homology"/>
<dbReference type="PROSITE" id="PS51194">
    <property type="entry name" value="HELICASE_CTER"/>
    <property type="match status" value="1"/>
</dbReference>
<name>A0A316US60_9BASI</name>
<dbReference type="InterPro" id="IPR014001">
    <property type="entry name" value="Helicase_ATP-bd"/>
</dbReference>
<dbReference type="InterPro" id="IPR049730">
    <property type="entry name" value="SNF2/RAD54-like_C"/>
</dbReference>
<evidence type="ECO:0000256" key="6">
    <source>
        <dbReference type="ARBA" id="ARBA00022840"/>
    </source>
</evidence>
<keyword evidence="13" id="KW-1185">Reference proteome</keyword>
<keyword evidence="6" id="KW-0067">ATP-binding</keyword>
<comment type="similarity">
    <text evidence="2">Belongs to the SNF2/RAD54 helicase family.</text>
</comment>
<dbReference type="GO" id="GO:0004386">
    <property type="term" value="F:helicase activity"/>
    <property type="evidence" value="ECO:0007669"/>
    <property type="project" value="UniProtKB-KW"/>
</dbReference>
<feature type="compositionally biased region" description="Basic and acidic residues" evidence="9">
    <location>
        <begin position="166"/>
        <end position="184"/>
    </location>
</feature>
<evidence type="ECO:0000256" key="9">
    <source>
        <dbReference type="SAM" id="MobiDB-lite"/>
    </source>
</evidence>
<dbReference type="FunFam" id="3.40.50.10810:FF:000015">
    <property type="entry name" value="lymphoid-specific helicase isoform X1"/>
    <property type="match status" value="1"/>
</dbReference>
<dbReference type="InterPro" id="IPR027417">
    <property type="entry name" value="P-loop_NTPase"/>
</dbReference>
<evidence type="ECO:0000256" key="7">
    <source>
        <dbReference type="ARBA" id="ARBA00023054"/>
    </source>
</evidence>
<keyword evidence="4" id="KW-0378">Hydrolase</keyword>
<organism evidence="12 13">
    <name type="scientific">Jaminaea rosea</name>
    <dbReference type="NCBI Taxonomy" id="1569628"/>
    <lineage>
        <taxon>Eukaryota</taxon>
        <taxon>Fungi</taxon>
        <taxon>Dikarya</taxon>
        <taxon>Basidiomycota</taxon>
        <taxon>Ustilaginomycotina</taxon>
        <taxon>Exobasidiomycetes</taxon>
        <taxon>Microstromatales</taxon>
        <taxon>Microstromatales incertae sedis</taxon>
        <taxon>Jaminaea</taxon>
    </lineage>
</organism>
<accession>A0A316US60</accession>
<feature type="region of interest" description="Disordered" evidence="9">
    <location>
        <begin position="537"/>
        <end position="598"/>
    </location>
</feature>
<dbReference type="Pfam" id="PF00176">
    <property type="entry name" value="SNF2-rel_dom"/>
    <property type="match status" value="1"/>
</dbReference>
<dbReference type="RefSeq" id="XP_025362734.1">
    <property type="nucleotide sequence ID" value="XM_025507535.1"/>
</dbReference>
<feature type="compositionally biased region" description="Basic and acidic residues" evidence="9">
    <location>
        <begin position="123"/>
        <end position="147"/>
    </location>
</feature>
<evidence type="ECO:0000259" key="10">
    <source>
        <dbReference type="PROSITE" id="PS51192"/>
    </source>
</evidence>
<comment type="subcellular location">
    <subcellularLocation>
        <location evidence="1">Nucleus</location>
    </subcellularLocation>
</comment>
<dbReference type="InterPro" id="IPR038718">
    <property type="entry name" value="SNF2-like_sf"/>
</dbReference>
<evidence type="ECO:0000256" key="3">
    <source>
        <dbReference type="ARBA" id="ARBA00022741"/>
    </source>
</evidence>
<dbReference type="SMART" id="SM00490">
    <property type="entry name" value="HELICc"/>
    <property type="match status" value="1"/>
</dbReference>
<feature type="compositionally biased region" description="Polar residues" evidence="9">
    <location>
        <begin position="1"/>
        <end position="18"/>
    </location>
</feature>
<dbReference type="STRING" id="1569628.A0A316US60"/>